<feature type="transmembrane region" description="Helical" evidence="1">
    <location>
        <begin position="433"/>
        <end position="454"/>
    </location>
</feature>
<feature type="transmembrane region" description="Helical" evidence="1">
    <location>
        <begin position="500"/>
        <end position="519"/>
    </location>
</feature>
<dbReference type="KEGG" id="npl:FGF80_18515"/>
<evidence type="ECO:0000313" key="2">
    <source>
        <dbReference type="EMBL" id="QCW05243.1"/>
    </source>
</evidence>
<feature type="transmembrane region" description="Helical" evidence="1">
    <location>
        <begin position="392"/>
        <end position="413"/>
    </location>
</feature>
<dbReference type="RefSeq" id="WP_138655700.1">
    <property type="nucleotide sequence ID" value="NZ_CP040639.1"/>
</dbReference>
<accession>A0A4P9TJY5</accession>
<proteinExistence type="predicted"/>
<feature type="transmembrane region" description="Helical" evidence="1">
    <location>
        <begin position="30"/>
        <end position="49"/>
    </location>
</feature>
<reference evidence="3" key="1">
    <citation type="submission" date="2019-05" db="EMBL/GenBank/DDBJ databases">
        <title>Complete Genome Sequence and Methylation Pattern of the Halophilic Archaeon Natrinema pallidum BOL6-1.</title>
        <authorList>
            <person name="DasSarma P."/>
            <person name="DasSarma B.P."/>
            <person name="DasSarma S.L."/>
            <person name="Martinez F.L."/>
            <person name="Guzman D."/>
            <person name="Roberts R.J."/>
            <person name="DasSarma S."/>
        </authorList>
    </citation>
    <scope>NUCLEOTIDE SEQUENCE [LARGE SCALE GENOMIC DNA]</scope>
    <source>
        <strain evidence="3">BOL6-1</strain>
        <plasmid evidence="3">pnpa70</plasmid>
    </source>
</reference>
<keyword evidence="1" id="KW-1133">Transmembrane helix</keyword>
<keyword evidence="1" id="KW-0472">Membrane</keyword>
<organism evidence="2 3">
    <name type="scientific">Natrinema pallidum</name>
    <dbReference type="NCBI Taxonomy" id="69527"/>
    <lineage>
        <taxon>Archaea</taxon>
        <taxon>Methanobacteriati</taxon>
        <taxon>Methanobacteriota</taxon>
        <taxon>Stenosarchaea group</taxon>
        <taxon>Halobacteria</taxon>
        <taxon>Halobacteriales</taxon>
        <taxon>Natrialbaceae</taxon>
        <taxon>Natrinema</taxon>
    </lineage>
</organism>
<evidence type="ECO:0000256" key="1">
    <source>
        <dbReference type="SAM" id="Phobius"/>
    </source>
</evidence>
<feature type="transmembrane region" description="Helical" evidence="1">
    <location>
        <begin position="228"/>
        <end position="247"/>
    </location>
</feature>
<feature type="transmembrane region" description="Helical" evidence="1">
    <location>
        <begin position="474"/>
        <end position="494"/>
    </location>
</feature>
<keyword evidence="1" id="KW-0812">Transmembrane</keyword>
<evidence type="ECO:0000313" key="3">
    <source>
        <dbReference type="Proteomes" id="UP000307562"/>
    </source>
</evidence>
<feature type="transmembrane region" description="Helical" evidence="1">
    <location>
        <begin position="147"/>
        <end position="171"/>
    </location>
</feature>
<dbReference type="AlphaFoldDB" id="A0A4P9TJY5"/>
<dbReference type="Proteomes" id="UP000307562">
    <property type="component" value="Plasmid pNPA70"/>
</dbReference>
<gene>
    <name evidence="2" type="ORF">FGF80_18515</name>
</gene>
<dbReference type="GeneID" id="96158132"/>
<sequence length="698" mass="75164">MLTNHLAAVVLQAGREGTDVTVPQRTPSQFWIAIAVLVLGAAAALFLWYRTDFSGLPDDQQSVKSTLKQQRQDLSPVSLRIPATADVSECWPQLSRLLDAVERGSADVSLGVETHTTHADALAHARDELSQAWDPVVRRVPKRARQAIELGVLLAVFGAIAVSTSAVVGTLQGGDGLPTLPQTLETAVSITQSVVTTGLEILTAFPFADVVWAFAFAYTIITLEWIYTHWYVTASVVVLGGLVLAILEWRSDGDDSRALYDRRHTTLAVVASVLSVWVVGTVPAALAASFVAAGDLPPLVATLGAAVGFLSALALTVTFTVGAVAGLLQDVFIAAGAGVRLQRLARARPSELIRRLLERTIGLSRGTRDLPQPASGSDADWPLVGSILVRRILNVANGVLVVVLAAYVVVSVVEGRLARVLGALATAPGDTKLAIGLVVAVPTVVLALQARAAWPDIRTALAESFARQRVRVAVLGRGMPTVGVVGVTVVAYQFTQSIPVAVALGIAAGLVLYGLYVLLLKSQHAISMLETGESLPKETLVQVYPPLTVEVDGEDGQTHEEQRFYAVINGSTGVMWNDRTAFERFLRETIADCRDPDATPSSLGYWHAKDAFDHGIADPDVTDAKLDEKIRKHTVHSLREANGAIKRSEVLADLEQFPDDRREQRWNEWFADGILRRVDDLLVLEYDPWKADDRGRSS</sequence>
<feature type="transmembrane region" description="Helical" evidence="1">
    <location>
        <begin position="267"/>
        <end position="292"/>
    </location>
</feature>
<dbReference type="EMBL" id="CP040639">
    <property type="protein sequence ID" value="QCW05243.1"/>
    <property type="molecule type" value="Genomic_DNA"/>
</dbReference>
<feature type="transmembrane region" description="Helical" evidence="1">
    <location>
        <begin position="299"/>
        <end position="317"/>
    </location>
</feature>
<name>A0A4P9TJY5_9EURY</name>
<keyword evidence="3" id="KW-1185">Reference proteome</keyword>
<keyword evidence="2" id="KW-0614">Plasmid</keyword>
<geneLocation type="plasmid" evidence="3">
    <name>pnpa70</name>
</geneLocation>
<protein>
    <submittedName>
        <fullName evidence="2">Uncharacterized protein</fullName>
    </submittedName>
</protein>